<feature type="binding site" evidence="5">
    <location>
        <position position="122"/>
    </location>
    <ligand>
        <name>ATP</name>
        <dbReference type="ChEBI" id="CHEBI:30616"/>
    </ligand>
</feature>
<name>A0A1H9FQM4_9GAMM</name>
<dbReference type="Pfam" id="PF13374">
    <property type="entry name" value="TPR_10"/>
    <property type="match status" value="1"/>
</dbReference>
<evidence type="ECO:0000256" key="5">
    <source>
        <dbReference type="PROSITE-ProRule" id="PRU10141"/>
    </source>
</evidence>
<dbReference type="Pfam" id="PF00069">
    <property type="entry name" value="Pkinase"/>
    <property type="match status" value="1"/>
</dbReference>
<evidence type="ECO:0000313" key="7">
    <source>
        <dbReference type="EMBL" id="SEQ40251.1"/>
    </source>
</evidence>
<dbReference type="PANTHER" id="PTHR43289">
    <property type="entry name" value="MITOGEN-ACTIVATED PROTEIN KINASE KINASE KINASE 20-RELATED"/>
    <property type="match status" value="1"/>
</dbReference>
<sequence>MSGSSPHTQLWREAFALVDQLLEQTAAQRESELQRLAGSRPGLHQRVLELLQATEQEQAPGWFEQGPIALLPTDAAPGDSALRPAQLLGAYRLERPLGLGGMGEVWLARRADGLFEAPVALKLLHLHLAGSTARERFVREGRILGQLSHPGIARLLDAGVLPGGQLYLALEYVEGERLDQFCDAQRLDIRARLQLYLQVCEAVAHAHAHLVVHRDLKPGNVLVGAGAQVKLLDFGIATLVQDDEQPPSELTRIGGRALTPEYAAPEQINGQTVTVATDVYALGVMLYALLCGERPYGAPGQSAAQLERAALQAQVPPMSRTALHGADQAAALRAAQRASSPQRLRRSLRGDLDTIVAKALKKNPQERYASVAALADDLRRHLADERVLATPDSLLYRSRKFVRRHRLGVALAAVVLLLGAAGLSSTLWQAHKAALEASKATAVKNFLLGIFNANGLDNPDGAQARRTTAEQLLDIGARQIQNGLQEAPEVRAELLGIIAGLYDDLDLSERAADLYARQLAVLRQTLGSGADARLAAVQIALGGAQAEGARYGEAERTLREALRMLDVLRDRDSSARAHALAWLSQIAYQTRPIADPAAEQQAGESLRILQDHHPDDGFRLTALLQLARIQRRQGHFDHSEAYFRQALALLQTPPFASSPSDLANARIEYGEMLRSAHRWDEAEAQLREAMALYAHQVGEDHVRFAVAQEDLGAVLYDRGRLSEAKPLLGTALATLRKLRGEDDLEWTVDARIFYARLLFARGEIDAAGALLDQSIAFLRAQAPDSVYLPIALRQQAERLATQKQWRLAEACIAEARRGLARFYGRRHERYDEALLTQAELRLAQGRLDEAQSLYESLQQAPPPAPAWLPDRWLYTQLGLARVALARGDAQRAVARTREALTHLLASAHPEQRLRQQAQLQLWLGQALLQAGRADEAVSPLRAAVALREAMDAADSPWLAQARAALARAQRARAQH</sequence>
<dbReference type="Gene3D" id="1.25.40.10">
    <property type="entry name" value="Tetratricopeptide repeat domain"/>
    <property type="match status" value="3"/>
</dbReference>
<dbReference type="Gene3D" id="3.30.200.20">
    <property type="entry name" value="Phosphorylase Kinase, domain 1"/>
    <property type="match status" value="1"/>
</dbReference>
<keyword evidence="4 5" id="KW-0067">ATP-binding</keyword>
<keyword evidence="8" id="KW-1185">Reference proteome</keyword>
<evidence type="ECO:0000256" key="4">
    <source>
        <dbReference type="ARBA" id="ARBA00022840"/>
    </source>
</evidence>
<evidence type="ECO:0000256" key="2">
    <source>
        <dbReference type="ARBA" id="ARBA00022741"/>
    </source>
</evidence>
<dbReference type="AlphaFoldDB" id="A0A1H9FQM4"/>
<dbReference type="PANTHER" id="PTHR43289:SF34">
    <property type="entry name" value="SERINE_THREONINE-PROTEIN KINASE YBDM-RELATED"/>
    <property type="match status" value="1"/>
</dbReference>
<evidence type="ECO:0000256" key="3">
    <source>
        <dbReference type="ARBA" id="ARBA00022777"/>
    </source>
</evidence>
<feature type="domain" description="Protein kinase" evidence="6">
    <location>
        <begin position="91"/>
        <end position="382"/>
    </location>
</feature>
<dbReference type="CDD" id="cd14014">
    <property type="entry name" value="STKc_PknB_like"/>
    <property type="match status" value="1"/>
</dbReference>
<dbReference type="PROSITE" id="PS00107">
    <property type="entry name" value="PROTEIN_KINASE_ATP"/>
    <property type="match status" value="1"/>
</dbReference>
<dbReference type="InterPro" id="IPR008271">
    <property type="entry name" value="Ser/Thr_kinase_AS"/>
</dbReference>
<dbReference type="InterPro" id="IPR017441">
    <property type="entry name" value="Protein_kinase_ATP_BS"/>
</dbReference>
<dbReference type="SUPFAM" id="SSF48452">
    <property type="entry name" value="TPR-like"/>
    <property type="match status" value="3"/>
</dbReference>
<dbReference type="OrthoDB" id="9801841at2"/>
<reference evidence="7 8" key="1">
    <citation type="submission" date="2016-10" db="EMBL/GenBank/DDBJ databases">
        <authorList>
            <person name="de Groot N.N."/>
        </authorList>
    </citation>
    <scope>NUCLEOTIDE SEQUENCE [LARGE SCALE GENOMIC DNA]</scope>
    <source>
        <strain evidence="7 8">DSM 25927</strain>
    </source>
</reference>
<dbReference type="EMBL" id="FOFS01000006">
    <property type="protein sequence ID" value="SEQ40251.1"/>
    <property type="molecule type" value="Genomic_DNA"/>
</dbReference>
<dbReference type="InterPro" id="IPR011009">
    <property type="entry name" value="Kinase-like_dom_sf"/>
</dbReference>
<dbReference type="GO" id="GO:0004674">
    <property type="term" value="F:protein serine/threonine kinase activity"/>
    <property type="evidence" value="ECO:0007669"/>
    <property type="project" value="UniProtKB-KW"/>
</dbReference>
<evidence type="ECO:0000256" key="1">
    <source>
        <dbReference type="ARBA" id="ARBA00022679"/>
    </source>
</evidence>
<dbReference type="GO" id="GO:0005524">
    <property type="term" value="F:ATP binding"/>
    <property type="evidence" value="ECO:0007669"/>
    <property type="project" value="UniProtKB-UniRule"/>
</dbReference>
<dbReference type="InterPro" id="IPR011990">
    <property type="entry name" value="TPR-like_helical_dom_sf"/>
</dbReference>
<dbReference type="InterPro" id="IPR000719">
    <property type="entry name" value="Prot_kinase_dom"/>
</dbReference>
<keyword evidence="3 7" id="KW-0418">Kinase</keyword>
<dbReference type="InterPro" id="IPR019734">
    <property type="entry name" value="TPR_rpt"/>
</dbReference>
<evidence type="ECO:0000259" key="6">
    <source>
        <dbReference type="PROSITE" id="PS50011"/>
    </source>
</evidence>
<keyword evidence="2 5" id="KW-0547">Nucleotide-binding</keyword>
<dbReference type="PROSITE" id="PS00108">
    <property type="entry name" value="PROTEIN_KINASE_ST"/>
    <property type="match status" value="1"/>
</dbReference>
<dbReference type="SMART" id="SM00028">
    <property type="entry name" value="TPR"/>
    <property type="match status" value="4"/>
</dbReference>
<dbReference type="PROSITE" id="PS50011">
    <property type="entry name" value="PROTEIN_KINASE_DOM"/>
    <property type="match status" value="1"/>
</dbReference>
<keyword evidence="7" id="KW-0723">Serine/threonine-protein kinase</keyword>
<dbReference type="RefSeq" id="WP_093284752.1">
    <property type="nucleotide sequence ID" value="NZ_FOFS01000006.1"/>
</dbReference>
<dbReference type="Proteomes" id="UP000199233">
    <property type="component" value="Unassembled WGS sequence"/>
</dbReference>
<accession>A0A1H9FQM4</accession>
<dbReference type="SUPFAM" id="SSF56112">
    <property type="entry name" value="Protein kinase-like (PK-like)"/>
    <property type="match status" value="1"/>
</dbReference>
<organism evidence="7 8">
    <name type="scientific">Solimonas aquatica</name>
    <dbReference type="NCBI Taxonomy" id="489703"/>
    <lineage>
        <taxon>Bacteria</taxon>
        <taxon>Pseudomonadati</taxon>
        <taxon>Pseudomonadota</taxon>
        <taxon>Gammaproteobacteria</taxon>
        <taxon>Nevskiales</taxon>
        <taxon>Nevskiaceae</taxon>
        <taxon>Solimonas</taxon>
    </lineage>
</organism>
<dbReference type="STRING" id="489703.SAMN04488038_10665"/>
<dbReference type="Gene3D" id="1.10.510.10">
    <property type="entry name" value="Transferase(Phosphotransferase) domain 1"/>
    <property type="match status" value="1"/>
</dbReference>
<protein>
    <submittedName>
        <fullName evidence="7">Serine/threonine protein kinase</fullName>
    </submittedName>
</protein>
<dbReference type="SMART" id="SM00220">
    <property type="entry name" value="S_TKc"/>
    <property type="match status" value="1"/>
</dbReference>
<keyword evidence="1" id="KW-0808">Transferase</keyword>
<dbReference type="Pfam" id="PF13424">
    <property type="entry name" value="TPR_12"/>
    <property type="match status" value="1"/>
</dbReference>
<evidence type="ECO:0000313" key="8">
    <source>
        <dbReference type="Proteomes" id="UP000199233"/>
    </source>
</evidence>
<gene>
    <name evidence="7" type="ORF">SAMN04488038_10665</name>
</gene>
<proteinExistence type="predicted"/>